<reference evidence="4 5" key="1">
    <citation type="journal article" date="2013" name="Stand. Genomic Sci.">
        <title>Genomic Encyclopedia of Type Strains, Phase I: The one thousand microbial genomes (KMG-I) project.</title>
        <authorList>
            <person name="Kyrpides N.C."/>
            <person name="Woyke T."/>
            <person name="Eisen J.A."/>
            <person name="Garrity G."/>
            <person name="Lilburn T.G."/>
            <person name="Beck B.J."/>
            <person name="Whitman W.B."/>
            <person name="Hugenholtz P."/>
            <person name="Klenk H.P."/>
        </authorList>
    </citation>
    <scope>NUCLEOTIDE SEQUENCE [LARGE SCALE GENOMIC DNA]</scope>
    <source>
        <strain evidence="4 5">DSM 13484</strain>
    </source>
</reference>
<dbReference type="InterPro" id="IPR007173">
    <property type="entry name" value="ALO_C"/>
</dbReference>
<protein>
    <submittedName>
        <fullName evidence="4">Xylitol oxidase</fullName>
    </submittedName>
</protein>
<dbReference type="InterPro" id="IPR016171">
    <property type="entry name" value="Vanillyl_alc_oxidase_C-sub2"/>
</dbReference>
<sequence>MEKRTFIKLSSVLVTGTAFSPMIRFMQDNKLKNWAGNYTYSTNRLHHPASVAEVQQLVKDLRKVKVLGTRHCFNPIADSTENLVSLQQLQQITALDKNARTVTVEAGVNYGQLCPYLQEQGRALHNLASLPHISVAGACATATHGSGNRNGNLGTVVSALEMVTAKGDLVTLSREKDGDLFNGAIVHLGGLGVVTKVTLDIQPAFLVRQDLYEGLPLAQLANHFEDIFSAGYSVSLFTDWQNGVFNQVWLKRRVEAGSTADLPQDFFGATPATRPLHPIAALSAENCTEQMGVPGPWHERLPHFRMNFTPSSGEELQSEYFVPRDKGFAALQAIDGLRDHIAPHLFISEIRTIDADQQWMSPCYQQPGMAIHFTWKQDWPAVGKVLPRIEAALAPFDVRPHWGKLFTIPPGRLAALYKRLPDFRQLLQDYDPEGKFRNAFLDTHIFNT</sequence>
<keyword evidence="1" id="KW-0274">FAD</keyword>
<gene>
    <name evidence="4" type="ORF">LX66_0495</name>
</gene>
<dbReference type="PANTHER" id="PTHR43762">
    <property type="entry name" value="L-GULONOLACTONE OXIDASE"/>
    <property type="match status" value="1"/>
</dbReference>
<dbReference type="PROSITE" id="PS51387">
    <property type="entry name" value="FAD_PCMH"/>
    <property type="match status" value="1"/>
</dbReference>
<dbReference type="EMBL" id="VLLG01000002">
    <property type="protein sequence ID" value="TWI91133.1"/>
    <property type="molecule type" value="Genomic_DNA"/>
</dbReference>
<dbReference type="Gene3D" id="3.30.70.2530">
    <property type="match status" value="1"/>
</dbReference>
<comment type="caution">
    <text evidence="4">The sequence shown here is derived from an EMBL/GenBank/DDBJ whole genome shotgun (WGS) entry which is preliminary data.</text>
</comment>
<dbReference type="Gene3D" id="3.30.70.2520">
    <property type="match status" value="1"/>
</dbReference>
<evidence type="ECO:0000313" key="5">
    <source>
        <dbReference type="Proteomes" id="UP000316778"/>
    </source>
</evidence>
<dbReference type="InterPro" id="IPR006094">
    <property type="entry name" value="Oxid_FAD_bind_N"/>
</dbReference>
<dbReference type="GO" id="GO:0016020">
    <property type="term" value="C:membrane"/>
    <property type="evidence" value="ECO:0007669"/>
    <property type="project" value="InterPro"/>
</dbReference>
<dbReference type="Pfam" id="PF04030">
    <property type="entry name" value="ALO"/>
    <property type="match status" value="1"/>
</dbReference>
<dbReference type="GO" id="GO:0071949">
    <property type="term" value="F:FAD binding"/>
    <property type="evidence" value="ECO:0007669"/>
    <property type="project" value="InterPro"/>
</dbReference>
<dbReference type="InterPro" id="IPR036318">
    <property type="entry name" value="FAD-bd_PCMH-like_sf"/>
</dbReference>
<dbReference type="SUPFAM" id="SSF56176">
    <property type="entry name" value="FAD-binding/transporter-associated domain-like"/>
    <property type="match status" value="1"/>
</dbReference>
<accession>A0A562TCN1</accession>
<keyword evidence="5" id="KW-1185">Reference proteome</keyword>
<dbReference type="InterPro" id="IPR010031">
    <property type="entry name" value="FAD_lactone_oxidase-like"/>
</dbReference>
<dbReference type="Gene3D" id="1.10.45.10">
    <property type="entry name" value="Vanillyl-alcohol Oxidase, Chain A, domain 4"/>
    <property type="match status" value="1"/>
</dbReference>
<keyword evidence="2" id="KW-0560">Oxidoreductase</keyword>
<evidence type="ECO:0000256" key="1">
    <source>
        <dbReference type="ARBA" id="ARBA00022827"/>
    </source>
</evidence>
<dbReference type="Gene3D" id="3.30.43.10">
    <property type="entry name" value="Uridine Diphospho-n-acetylenolpyruvylglucosamine Reductase, domain 2"/>
    <property type="match status" value="1"/>
</dbReference>
<dbReference type="Gene3D" id="3.30.465.10">
    <property type="match status" value="1"/>
</dbReference>
<dbReference type="Proteomes" id="UP000316778">
    <property type="component" value="Unassembled WGS sequence"/>
</dbReference>
<name>A0A562TCN1_CHIJA</name>
<dbReference type="InterPro" id="IPR016169">
    <property type="entry name" value="FAD-bd_PCMH_sub2"/>
</dbReference>
<dbReference type="Pfam" id="PF01565">
    <property type="entry name" value="FAD_binding_4"/>
    <property type="match status" value="1"/>
</dbReference>
<dbReference type="AlphaFoldDB" id="A0A562TCN1"/>
<organism evidence="4 5">
    <name type="scientific">Chitinophaga japonensis</name>
    <name type="common">Flexibacter japonensis</name>
    <dbReference type="NCBI Taxonomy" id="104662"/>
    <lineage>
        <taxon>Bacteria</taxon>
        <taxon>Pseudomonadati</taxon>
        <taxon>Bacteroidota</taxon>
        <taxon>Chitinophagia</taxon>
        <taxon>Chitinophagales</taxon>
        <taxon>Chitinophagaceae</taxon>
        <taxon>Chitinophaga</taxon>
    </lineage>
</organism>
<evidence type="ECO:0000259" key="3">
    <source>
        <dbReference type="PROSITE" id="PS51387"/>
    </source>
</evidence>
<dbReference type="GO" id="GO:0080049">
    <property type="term" value="F:L-gulono-1,4-lactone dehydrogenase activity"/>
    <property type="evidence" value="ECO:0007669"/>
    <property type="project" value="TreeGrafter"/>
</dbReference>
<dbReference type="InterPro" id="IPR016167">
    <property type="entry name" value="FAD-bd_PCMH_sub1"/>
</dbReference>
<dbReference type="GO" id="GO:0003885">
    <property type="term" value="F:D-arabinono-1,4-lactone oxidase activity"/>
    <property type="evidence" value="ECO:0007669"/>
    <property type="project" value="InterPro"/>
</dbReference>
<dbReference type="PIRSF" id="PIRSF000136">
    <property type="entry name" value="LGO_GLO"/>
    <property type="match status" value="1"/>
</dbReference>
<proteinExistence type="predicted"/>
<evidence type="ECO:0000256" key="2">
    <source>
        <dbReference type="ARBA" id="ARBA00023002"/>
    </source>
</evidence>
<dbReference type="InterPro" id="IPR016166">
    <property type="entry name" value="FAD-bd_PCMH"/>
</dbReference>
<keyword evidence="1" id="KW-0285">Flavoprotein</keyword>
<evidence type="ECO:0000313" key="4">
    <source>
        <dbReference type="EMBL" id="TWI91133.1"/>
    </source>
</evidence>
<dbReference type="PANTHER" id="PTHR43762:SF1">
    <property type="entry name" value="D-ARABINONO-1,4-LACTONE OXIDASE"/>
    <property type="match status" value="1"/>
</dbReference>
<feature type="domain" description="FAD-binding PCMH-type" evidence="3">
    <location>
        <begin position="38"/>
        <end position="204"/>
    </location>
</feature>